<organism evidence="1 2">
    <name type="scientific">Halanaerobium polyolivorans</name>
    <dbReference type="NCBI Taxonomy" id="2886943"/>
    <lineage>
        <taxon>Bacteria</taxon>
        <taxon>Bacillati</taxon>
        <taxon>Bacillota</taxon>
        <taxon>Clostridia</taxon>
        <taxon>Halanaerobiales</taxon>
        <taxon>Halanaerobiaceae</taxon>
        <taxon>Halanaerobium</taxon>
    </lineage>
</organism>
<dbReference type="InterPro" id="IPR029025">
    <property type="entry name" value="T3SS_substrate_exporter_C"/>
</dbReference>
<dbReference type="SUPFAM" id="SSF160544">
    <property type="entry name" value="EscU C-terminal domain-like"/>
    <property type="match status" value="1"/>
</dbReference>
<dbReference type="InterPro" id="IPR006135">
    <property type="entry name" value="T3SS_substrate_exporter"/>
</dbReference>
<comment type="caution">
    <text evidence="1">The sequence shown here is derived from an EMBL/GenBank/DDBJ whole genome shotgun (WGS) entry which is preliminary data.</text>
</comment>
<dbReference type="Pfam" id="PF01312">
    <property type="entry name" value="Bac_export_2"/>
    <property type="match status" value="1"/>
</dbReference>
<dbReference type="AlphaFoldDB" id="A0AAW4X0A4"/>
<dbReference type="GO" id="GO:0009306">
    <property type="term" value="P:protein secretion"/>
    <property type="evidence" value="ECO:0007669"/>
    <property type="project" value="InterPro"/>
</dbReference>
<accession>A0AAW4X0A4</accession>
<dbReference type="PANTHER" id="PTHR30531">
    <property type="entry name" value="FLAGELLAR BIOSYNTHETIC PROTEIN FLHB"/>
    <property type="match status" value="1"/>
</dbReference>
<dbReference type="PANTHER" id="PTHR30531:SF12">
    <property type="entry name" value="FLAGELLAR BIOSYNTHETIC PROTEIN FLHB"/>
    <property type="match status" value="1"/>
</dbReference>
<dbReference type="GO" id="GO:0005886">
    <property type="term" value="C:plasma membrane"/>
    <property type="evidence" value="ECO:0007669"/>
    <property type="project" value="TreeGrafter"/>
</dbReference>
<proteinExistence type="predicted"/>
<evidence type="ECO:0000313" key="2">
    <source>
        <dbReference type="Proteomes" id="UP001199296"/>
    </source>
</evidence>
<reference evidence="1 2" key="1">
    <citation type="submission" date="2021-10" db="EMBL/GenBank/DDBJ databases">
        <authorList>
            <person name="Grouzdev D.S."/>
            <person name="Pantiukh K.S."/>
            <person name="Krutkina M.S."/>
        </authorList>
    </citation>
    <scope>NUCLEOTIDE SEQUENCE [LARGE SCALE GENOMIC DNA]</scope>
    <source>
        <strain evidence="1 2">Z-7514</strain>
    </source>
</reference>
<dbReference type="RefSeq" id="WP_229345812.1">
    <property type="nucleotide sequence ID" value="NZ_JAJFAT010000009.1"/>
</dbReference>
<keyword evidence="2" id="KW-1185">Reference proteome</keyword>
<name>A0AAW4X0A4_9FIRM</name>
<dbReference type="Proteomes" id="UP001199296">
    <property type="component" value="Unassembled WGS sequence"/>
</dbReference>
<protein>
    <submittedName>
        <fullName evidence="1">EscU/YscU/HrcU family type III secretion system export apparatus switch protein</fullName>
    </submittedName>
</protein>
<sequence length="95" mass="10833">MSEKDKYNINLKNKEAVALKYNHKKDNAPKITAKGRGLIAQKILEKAREAEIPIENNQDLVKVLAKLEIGDEIPEELYLVIAEMLSFFYDLNSLS</sequence>
<evidence type="ECO:0000313" key="1">
    <source>
        <dbReference type="EMBL" id="MCC3145225.1"/>
    </source>
</evidence>
<gene>
    <name evidence="1" type="ORF">LJ207_07800</name>
</gene>
<dbReference type="EMBL" id="JAJFAT010000009">
    <property type="protein sequence ID" value="MCC3145225.1"/>
    <property type="molecule type" value="Genomic_DNA"/>
</dbReference>
<dbReference type="Gene3D" id="3.40.1690.10">
    <property type="entry name" value="secretion proteins EscU"/>
    <property type="match status" value="1"/>
</dbReference>